<sequence length="155" mass="16813">MMMGSGADLLGLEELPNFEHQQNTYPTFSNPITAIAPTSDICSLKSLAYRAYVLCLLLIGIGARHQIICVPLRLPGHCRSTSLLQHKVTNHSATRRFVLLAAWSSRRVQGLCNENPDGRIGTLQAHLSRFPAVPAVGYTNIKATLVGDSSNTTGK</sequence>
<organism evidence="1 2">
    <name type="scientific">Parathielavia hyrcaniae</name>
    <dbReference type="NCBI Taxonomy" id="113614"/>
    <lineage>
        <taxon>Eukaryota</taxon>
        <taxon>Fungi</taxon>
        <taxon>Dikarya</taxon>
        <taxon>Ascomycota</taxon>
        <taxon>Pezizomycotina</taxon>
        <taxon>Sordariomycetes</taxon>
        <taxon>Sordariomycetidae</taxon>
        <taxon>Sordariales</taxon>
        <taxon>Chaetomiaceae</taxon>
        <taxon>Parathielavia</taxon>
    </lineage>
</organism>
<proteinExistence type="predicted"/>
<protein>
    <submittedName>
        <fullName evidence="1">Uncharacterized protein</fullName>
    </submittedName>
</protein>
<reference evidence="1" key="1">
    <citation type="journal article" date="2023" name="Mol. Phylogenet. Evol.">
        <title>Genome-scale phylogeny and comparative genomics of the fungal order Sordariales.</title>
        <authorList>
            <person name="Hensen N."/>
            <person name="Bonometti L."/>
            <person name="Westerberg I."/>
            <person name="Brannstrom I.O."/>
            <person name="Guillou S."/>
            <person name="Cros-Aarteil S."/>
            <person name="Calhoun S."/>
            <person name="Haridas S."/>
            <person name="Kuo A."/>
            <person name="Mondo S."/>
            <person name="Pangilinan J."/>
            <person name="Riley R."/>
            <person name="LaButti K."/>
            <person name="Andreopoulos B."/>
            <person name="Lipzen A."/>
            <person name="Chen C."/>
            <person name="Yan M."/>
            <person name="Daum C."/>
            <person name="Ng V."/>
            <person name="Clum A."/>
            <person name="Steindorff A."/>
            <person name="Ohm R.A."/>
            <person name="Martin F."/>
            <person name="Silar P."/>
            <person name="Natvig D.O."/>
            <person name="Lalanne C."/>
            <person name="Gautier V."/>
            <person name="Ament-Velasquez S.L."/>
            <person name="Kruys A."/>
            <person name="Hutchinson M.I."/>
            <person name="Powell A.J."/>
            <person name="Barry K."/>
            <person name="Miller A.N."/>
            <person name="Grigoriev I.V."/>
            <person name="Debuchy R."/>
            <person name="Gladieux P."/>
            <person name="Hiltunen Thoren M."/>
            <person name="Johannesson H."/>
        </authorList>
    </citation>
    <scope>NUCLEOTIDE SEQUENCE</scope>
    <source>
        <strain evidence="1">CBS 757.83</strain>
    </source>
</reference>
<keyword evidence="2" id="KW-1185">Reference proteome</keyword>
<dbReference type="AlphaFoldDB" id="A0AAN6PRC3"/>
<dbReference type="EMBL" id="MU863722">
    <property type="protein sequence ID" value="KAK4096303.1"/>
    <property type="molecule type" value="Genomic_DNA"/>
</dbReference>
<gene>
    <name evidence="1" type="ORF">N658DRAFT_365138</name>
</gene>
<comment type="caution">
    <text evidence="1">The sequence shown here is derived from an EMBL/GenBank/DDBJ whole genome shotgun (WGS) entry which is preliminary data.</text>
</comment>
<reference evidence="1" key="2">
    <citation type="submission" date="2023-05" db="EMBL/GenBank/DDBJ databases">
        <authorList>
            <consortium name="Lawrence Berkeley National Laboratory"/>
            <person name="Steindorff A."/>
            <person name="Hensen N."/>
            <person name="Bonometti L."/>
            <person name="Westerberg I."/>
            <person name="Brannstrom I.O."/>
            <person name="Guillou S."/>
            <person name="Cros-Aarteil S."/>
            <person name="Calhoun S."/>
            <person name="Haridas S."/>
            <person name="Kuo A."/>
            <person name="Mondo S."/>
            <person name="Pangilinan J."/>
            <person name="Riley R."/>
            <person name="Labutti K."/>
            <person name="Andreopoulos B."/>
            <person name="Lipzen A."/>
            <person name="Chen C."/>
            <person name="Yanf M."/>
            <person name="Daum C."/>
            <person name="Ng V."/>
            <person name="Clum A."/>
            <person name="Ohm R."/>
            <person name="Martin F."/>
            <person name="Silar P."/>
            <person name="Natvig D."/>
            <person name="Lalanne C."/>
            <person name="Gautier V."/>
            <person name="Ament-Velasquez S.L."/>
            <person name="Kruys A."/>
            <person name="Hutchinson M.I."/>
            <person name="Powell A.J."/>
            <person name="Barry K."/>
            <person name="Miller A.N."/>
            <person name="Grigoriev I.V."/>
            <person name="Debuchy R."/>
            <person name="Gladieux P."/>
            <person name="Thoren M.H."/>
            <person name="Johannesson H."/>
        </authorList>
    </citation>
    <scope>NUCLEOTIDE SEQUENCE</scope>
    <source>
        <strain evidence="1">CBS 757.83</strain>
    </source>
</reference>
<evidence type="ECO:0000313" key="2">
    <source>
        <dbReference type="Proteomes" id="UP001305647"/>
    </source>
</evidence>
<dbReference type="Proteomes" id="UP001305647">
    <property type="component" value="Unassembled WGS sequence"/>
</dbReference>
<name>A0AAN6PRC3_9PEZI</name>
<accession>A0AAN6PRC3</accession>
<evidence type="ECO:0000313" key="1">
    <source>
        <dbReference type="EMBL" id="KAK4096303.1"/>
    </source>
</evidence>